<organism evidence="2 3">
    <name type="scientific">Sphenostylis stenocarpa</name>
    <dbReference type="NCBI Taxonomy" id="92480"/>
    <lineage>
        <taxon>Eukaryota</taxon>
        <taxon>Viridiplantae</taxon>
        <taxon>Streptophyta</taxon>
        <taxon>Embryophyta</taxon>
        <taxon>Tracheophyta</taxon>
        <taxon>Spermatophyta</taxon>
        <taxon>Magnoliopsida</taxon>
        <taxon>eudicotyledons</taxon>
        <taxon>Gunneridae</taxon>
        <taxon>Pentapetalae</taxon>
        <taxon>rosids</taxon>
        <taxon>fabids</taxon>
        <taxon>Fabales</taxon>
        <taxon>Fabaceae</taxon>
        <taxon>Papilionoideae</taxon>
        <taxon>50 kb inversion clade</taxon>
        <taxon>NPAAA clade</taxon>
        <taxon>indigoferoid/millettioid clade</taxon>
        <taxon>Phaseoleae</taxon>
        <taxon>Sphenostylis</taxon>
    </lineage>
</organism>
<dbReference type="Proteomes" id="UP001189624">
    <property type="component" value="Chromosome 6"/>
</dbReference>
<reference evidence="2" key="1">
    <citation type="submission" date="2023-10" db="EMBL/GenBank/DDBJ databases">
        <authorList>
            <person name="Domelevo Entfellner J.-B."/>
        </authorList>
    </citation>
    <scope>NUCLEOTIDE SEQUENCE</scope>
</reference>
<evidence type="ECO:0000313" key="3">
    <source>
        <dbReference type="Proteomes" id="UP001189624"/>
    </source>
</evidence>
<accession>A0AA86VHZ3</accession>
<keyword evidence="3" id="KW-1185">Reference proteome</keyword>
<dbReference type="Gramene" id="rna-AYBTSS11_LOCUS20800">
    <property type="protein sequence ID" value="CAJ1965362.1"/>
    <property type="gene ID" value="gene-AYBTSS11_LOCUS20800"/>
</dbReference>
<gene>
    <name evidence="2" type="ORF">AYBTSS11_LOCUS20800</name>
</gene>
<proteinExistence type="predicted"/>
<sequence>MSHNPEQSELELDALTSENQLETLVEVSDNKSQLREIAGGGSNDENEWEQLLNFITSLGEDADSRNGTPFYKPSATERKSTLKKHPSEVPGSSCLREMESSHSCTSAKKGSYVTQLSSH</sequence>
<feature type="non-terminal residue" evidence="2">
    <location>
        <position position="119"/>
    </location>
</feature>
<dbReference type="AlphaFoldDB" id="A0AA86VHZ3"/>
<evidence type="ECO:0000256" key="1">
    <source>
        <dbReference type="SAM" id="MobiDB-lite"/>
    </source>
</evidence>
<dbReference type="EMBL" id="OY731403">
    <property type="protein sequence ID" value="CAJ1965362.1"/>
    <property type="molecule type" value="Genomic_DNA"/>
</dbReference>
<feature type="region of interest" description="Disordered" evidence="1">
    <location>
        <begin position="59"/>
        <end position="119"/>
    </location>
</feature>
<name>A0AA86VHZ3_9FABA</name>
<evidence type="ECO:0000313" key="2">
    <source>
        <dbReference type="EMBL" id="CAJ1965362.1"/>
    </source>
</evidence>
<feature type="compositionally biased region" description="Polar residues" evidence="1">
    <location>
        <begin position="101"/>
        <end position="119"/>
    </location>
</feature>
<protein>
    <submittedName>
        <fullName evidence="2">Uncharacterized protein</fullName>
    </submittedName>
</protein>